<dbReference type="PANTHER" id="PTHR46730">
    <property type="entry name" value="POLYCYSTIN-1"/>
    <property type="match status" value="1"/>
</dbReference>
<evidence type="ECO:0000256" key="3">
    <source>
        <dbReference type="ARBA" id="ARBA00022737"/>
    </source>
</evidence>
<dbReference type="PANTHER" id="PTHR46730:SF1">
    <property type="entry name" value="PLAT DOMAIN-CONTAINING PROTEIN"/>
    <property type="match status" value="1"/>
</dbReference>
<reference evidence="8" key="1">
    <citation type="submission" date="2025-08" db="UniProtKB">
        <authorList>
            <consortium name="RefSeq"/>
        </authorList>
    </citation>
    <scope>IDENTIFICATION</scope>
    <source>
        <tissue evidence="8">Muscle</tissue>
    </source>
</reference>
<sequence>MEIGNTKPLSFSSSELKEDTDYVLVVSAENRFGIHSFLPSTHLVRRTTKPLGLTLRGPRVVEAERDVTFTVIVDICGDLDLTTSGLQFIWSISPQVVDLSGFSGNTAIVPKGYLQLGITYNLIVNVSVSNDESQWNALSQTLGVKKSNLQAVISSSYLVVGDQTSFKIDGALSFDPSNAAGDLQLLWSCTDQMTTNTSCFEASLLVNEQVLTVPAGSLPPKTYVITLKVSKGTRNTKSQTKVSVRRGQLPVVYIKKLKPDRINPSERLVVESYVTSGPNVTLRWEVVREKEYALAPYGGVTTSIVLRNYNSKLVDRPFPLLIPAKNQWWAGLLGGALYKFRLTAEPVDGGEPGYADVVMETNNPPIKGMLKVVPPSGIALKTQFILDATEGWRDSPEDYSLTYTFSYSLSINDTDTPIATITRAPPRIENVAFPGVSSQDTTIIVQVKVCDILDSCSTTEQTVSIQPLSSFSNDEFDLLNKTVLEYLNQ</sequence>
<evidence type="ECO:0000313" key="8">
    <source>
        <dbReference type="RefSeq" id="XP_022255919.1"/>
    </source>
</evidence>
<comment type="subcellular location">
    <subcellularLocation>
        <location evidence="1">Membrane</location>
    </subcellularLocation>
</comment>
<evidence type="ECO:0000259" key="6">
    <source>
        <dbReference type="Pfam" id="PF02010"/>
    </source>
</evidence>
<protein>
    <submittedName>
        <fullName evidence="8">Uncharacterized protein LOC111088912</fullName>
    </submittedName>
</protein>
<evidence type="ECO:0000256" key="5">
    <source>
        <dbReference type="ARBA" id="ARBA00023136"/>
    </source>
</evidence>
<evidence type="ECO:0000256" key="1">
    <source>
        <dbReference type="ARBA" id="ARBA00004370"/>
    </source>
</evidence>
<dbReference type="Pfam" id="PF02010">
    <property type="entry name" value="REJ"/>
    <property type="match status" value="1"/>
</dbReference>
<keyword evidence="4" id="KW-1133">Transmembrane helix</keyword>
<feature type="domain" description="PKD/REJ-like" evidence="6">
    <location>
        <begin position="103"/>
        <end position="482"/>
    </location>
</feature>
<name>A0ABM1TJ63_LIMPO</name>
<feature type="non-terminal residue" evidence="8">
    <location>
        <position position="489"/>
    </location>
</feature>
<dbReference type="Proteomes" id="UP000694941">
    <property type="component" value="Unplaced"/>
</dbReference>
<keyword evidence="2" id="KW-0812">Transmembrane</keyword>
<organism evidence="7 8">
    <name type="scientific">Limulus polyphemus</name>
    <name type="common">Atlantic horseshoe crab</name>
    <dbReference type="NCBI Taxonomy" id="6850"/>
    <lineage>
        <taxon>Eukaryota</taxon>
        <taxon>Metazoa</taxon>
        <taxon>Ecdysozoa</taxon>
        <taxon>Arthropoda</taxon>
        <taxon>Chelicerata</taxon>
        <taxon>Merostomata</taxon>
        <taxon>Xiphosura</taxon>
        <taxon>Limulidae</taxon>
        <taxon>Limulus</taxon>
    </lineage>
</organism>
<dbReference type="InterPro" id="IPR002859">
    <property type="entry name" value="PKD/REJ-like"/>
</dbReference>
<keyword evidence="5" id="KW-0472">Membrane</keyword>
<keyword evidence="3" id="KW-0677">Repeat</keyword>
<dbReference type="GeneID" id="111088912"/>
<evidence type="ECO:0000256" key="2">
    <source>
        <dbReference type="ARBA" id="ARBA00022692"/>
    </source>
</evidence>
<evidence type="ECO:0000313" key="7">
    <source>
        <dbReference type="Proteomes" id="UP000694941"/>
    </source>
</evidence>
<evidence type="ECO:0000256" key="4">
    <source>
        <dbReference type="ARBA" id="ARBA00022989"/>
    </source>
</evidence>
<gene>
    <name evidence="8" type="primary">LOC111088912</name>
</gene>
<dbReference type="RefSeq" id="XP_022255919.1">
    <property type="nucleotide sequence ID" value="XM_022400211.1"/>
</dbReference>
<proteinExistence type="predicted"/>
<keyword evidence="7" id="KW-1185">Reference proteome</keyword>
<accession>A0ABM1TJ63</accession>